<evidence type="ECO:0000256" key="3">
    <source>
        <dbReference type="ARBA" id="ARBA00022555"/>
    </source>
</evidence>
<evidence type="ECO:0000313" key="12">
    <source>
        <dbReference type="Proteomes" id="UP000178565"/>
    </source>
</evidence>
<dbReference type="Gene3D" id="3.30.54.20">
    <property type="match status" value="1"/>
</dbReference>
<dbReference type="FunFam" id="3.30.980.10:FF:000004">
    <property type="entry name" value="Alanine--tRNA ligase, cytoplasmic"/>
    <property type="match status" value="1"/>
</dbReference>
<comment type="similarity">
    <text evidence="1">Belongs to the class-II aminoacyl-tRNA synthetase family.</text>
</comment>
<dbReference type="AlphaFoldDB" id="A0A1F5KQL7"/>
<dbReference type="GO" id="GO:0005524">
    <property type="term" value="F:ATP binding"/>
    <property type="evidence" value="ECO:0007669"/>
    <property type="project" value="UniProtKB-KW"/>
</dbReference>
<dbReference type="Pfam" id="PF01411">
    <property type="entry name" value="tRNA-synt_2c"/>
    <property type="match status" value="1"/>
</dbReference>
<evidence type="ECO:0000256" key="2">
    <source>
        <dbReference type="ARBA" id="ARBA00013168"/>
    </source>
</evidence>
<dbReference type="EC" id="6.1.1.7" evidence="2"/>
<dbReference type="SUPFAM" id="SSF55681">
    <property type="entry name" value="Class II aaRS and biotin synthetases"/>
    <property type="match status" value="1"/>
</dbReference>
<dbReference type="EMBL" id="MFDM01000017">
    <property type="protein sequence ID" value="OGE43172.1"/>
    <property type="molecule type" value="Genomic_DNA"/>
</dbReference>
<proteinExistence type="inferred from homology"/>
<evidence type="ECO:0000256" key="8">
    <source>
        <dbReference type="ARBA" id="ARBA00022917"/>
    </source>
</evidence>
<dbReference type="SUPFAM" id="SSF55186">
    <property type="entry name" value="ThrRS/AlaRS common domain"/>
    <property type="match status" value="1"/>
</dbReference>
<keyword evidence="8" id="KW-0648">Protein biosynthesis</keyword>
<evidence type="ECO:0000259" key="10">
    <source>
        <dbReference type="PROSITE" id="PS50860"/>
    </source>
</evidence>
<dbReference type="CDD" id="cd00673">
    <property type="entry name" value="AlaRS_core"/>
    <property type="match status" value="1"/>
</dbReference>
<organism evidence="11 12">
    <name type="scientific">Candidatus Daviesbacteria bacterium RIFCSPLOWO2_01_FULL_39_12</name>
    <dbReference type="NCBI Taxonomy" id="1797785"/>
    <lineage>
        <taxon>Bacteria</taxon>
        <taxon>Candidatus Daviesiibacteriota</taxon>
    </lineage>
</organism>
<keyword evidence="9" id="KW-0030">Aminoacyl-tRNA synthetase</keyword>
<keyword evidence="7" id="KW-0694">RNA-binding</keyword>
<dbReference type="GO" id="GO:0005829">
    <property type="term" value="C:cytosol"/>
    <property type="evidence" value="ECO:0007669"/>
    <property type="project" value="TreeGrafter"/>
</dbReference>
<dbReference type="InterPro" id="IPR002318">
    <property type="entry name" value="Ala-tRNA-lgiase_IIc"/>
</dbReference>
<dbReference type="GO" id="GO:0000049">
    <property type="term" value="F:tRNA binding"/>
    <property type="evidence" value="ECO:0007669"/>
    <property type="project" value="UniProtKB-KW"/>
</dbReference>
<name>A0A1F5KQL7_9BACT</name>
<dbReference type="NCBIfam" id="NF002436">
    <property type="entry name" value="PRK01584.1"/>
    <property type="match status" value="1"/>
</dbReference>
<dbReference type="PANTHER" id="PTHR11777">
    <property type="entry name" value="ALANYL-TRNA SYNTHETASE"/>
    <property type="match status" value="1"/>
</dbReference>
<comment type="caution">
    <text evidence="11">The sequence shown here is derived from an EMBL/GenBank/DDBJ whole genome shotgun (WGS) entry which is preliminary data.</text>
</comment>
<dbReference type="GO" id="GO:0004813">
    <property type="term" value="F:alanine-tRNA ligase activity"/>
    <property type="evidence" value="ECO:0007669"/>
    <property type="project" value="UniProtKB-EC"/>
</dbReference>
<protein>
    <recommendedName>
        <fullName evidence="2">alanine--tRNA ligase</fullName>
        <ecNumber evidence="2">6.1.1.7</ecNumber>
    </recommendedName>
</protein>
<keyword evidence="6" id="KW-0067">ATP-binding</keyword>
<dbReference type="SMART" id="SM00863">
    <property type="entry name" value="tRNA_SAD"/>
    <property type="match status" value="1"/>
</dbReference>
<dbReference type="InterPro" id="IPR018162">
    <property type="entry name" value="Ala-tRNA-ligase_IIc_anticod-bd"/>
</dbReference>
<dbReference type="InterPro" id="IPR018164">
    <property type="entry name" value="Ala-tRNA-synth_IIc_N"/>
</dbReference>
<dbReference type="SUPFAM" id="SSF101353">
    <property type="entry name" value="Putative anticodon-binding domain of alanyl-tRNA synthetase (AlaRS)"/>
    <property type="match status" value="1"/>
</dbReference>
<dbReference type="InterPro" id="IPR050058">
    <property type="entry name" value="Ala-tRNA_ligase"/>
</dbReference>
<evidence type="ECO:0000256" key="1">
    <source>
        <dbReference type="ARBA" id="ARBA00008226"/>
    </source>
</evidence>
<dbReference type="Proteomes" id="UP000178565">
    <property type="component" value="Unassembled WGS sequence"/>
</dbReference>
<dbReference type="Gene3D" id="3.30.930.10">
    <property type="entry name" value="Bira Bifunctional Protein, Domain 2"/>
    <property type="match status" value="1"/>
</dbReference>
<evidence type="ECO:0000256" key="9">
    <source>
        <dbReference type="ARBA" id="ARBA00023146"/>
    </source>
</evidence>
<dbReference type="Pfam" id="PF07973">
    <property type="entry name" value="tRNA_SAD"/>
    <property type="match status" value="1"/>
</dbReference>
<sequence>MDSKQIREKYIKFFVGRGHKEIAPAKLVPENDPTTLFTSSGMQPLVPYLLGQEHPEGKRLVNSQPCFRAEDIEEVGDNRHTTFFEMLGNWSLGDYSKKEQIPWFFEFLTKELRLPKEKLYVSVFEGDGDVPKDMESYEIWKSLGVDDDHIFFYGVDKNWWSRSGPPDKMPEGEIGGPDCEVFYDFGTPHDEKYGKECHPNCECGRFLEIGNSVFIQYLKRTDGLLRELTENNVDFGGGLERLTAVSNNNPDIFQTDFFADAIKSLEAIRKSSAPDYKTNPRPYRIIVEHLRAAIFMVGDGVKPSNKEQGYVLRRLIRRSMVQSRKLGMIGDEWLSNIFADLVTPYIKQYPHIDKNVPQINEIITQEVDKFRKTIDEGRKALKRIYTKVFGGIDPDNLQGNIIEGNKLRISGDEVFKIYETYGLPPEISQEIMKEWGLEFDEETMKEAMEKHRELSRTASAGMFKGGLVDHSEVVTKYHTATHLLHQALRDVLGPQVFQKGSNITADRLRFDFSFDRKMTGEEIKAVEDLVNERIKQDLRVDHMIIPLEEAKAMNAIGLFNEKYADKVSIYGVGPDYQLDPKALDQRDRGGYYSLEFCGGPHIEHTGMIGKIKITKEEAVSFGVRRIRAQLT</sequence>
<dbReference type="InterPro" id="IPR018163">
    <property type="entry name" value="Thr/Ala-tRNA-synth_IIc_edit"/>
</dbReference>
<dbReference type="GO" id="GO:0006419">
    <property type="term" value="P:alanyl-tRNA aminoacylation"/>
    <property type="evidence" value="ECO:0007669"/>
    <property type="project" value="InterPro"/>
</dbReference>
<accession>A0A1F5KQL7</accession>
<keyword evidence="5" id="KW-0547">Nucleotide-binding</keyword>
<feature type="domain" description="Alanyl-transfer RNA synthetases family profile" evidence="10">
    <location>
        <begin position="1"/>
        <end position="631"/>
    </location>
</feature>
<keyword evidence="4" id="KW-0436">Ligase</keyword>
<dbReference type="GO" id="GO:0002161">
    <property type="term" value="F:aminoacyl-tRNA deacylase activity"/>
    <property type="evidence" value="ECO:0007669"/>
    <property type="project" value="TreeGrafter"/>
</dbReference>
<gene>
    <name evidence="11" type="ORF">A3B45_01390</name>
</gene>
<dbReference type="InterPro" id="IPR045864">
    <property type="entry name" value="aa-tRNA-synth_II/BPL/LPL"/>
</dbReference>
<dbReference type="PROSITE" id="PS50860">
    <property type="entry name" value="AA_TRNA_LIGASE_II_ALA"/>
    <property type="match status" value="1"/>
</dbReference>
<evidence type="ECO:0000256" key="7">
    <source>
        <dbReference type="ARBA" id="ARBA00022884"/>
    </source>
</evidence>
<evidence type="ECO:0000256" key="6">
    <source>
        <dbReference type="ARBA" id="ARBA00022840"/>
    </source>
</evidence>
<evidence type="ECO:0000256" key="4">
    <source>
        <dbReference type="ARBA" id="ARBA00022598"/>
    </source>
</evidence>
<reference evidence="11 12" key="1">
    <citation type="journal article" date="2016" name="Nat. Commun.">
        <title>Thousands of microbial genomes shed light on interconnected biogeochemical processes in an aquifer system.</title>
        <authorList>
            <person name="Anantharaman K."/>
            <person name="Brown C.T."/>
            <person name="Hug L.A."/>
            <person name="Sharon I."/>
            <person name="Castelle C.J."/>
            <person name="Probst A.J."/>
            <person name="Thomas B.C."/>
            <person name="Singh A."/>
            <person name="Wilkins M.J."/>
            <person name="Karaoz U."/>
            <person name="Brodie E.L."/>
            <person name="Williams K.H."/>
            <person name="Hubbard S.S."/>
            <person name="Banfield J.F."/>
        </authorList>
    </citation>
    <scope>NUCLEOTIDE SEQUENCE [LARGE SCALE GENOMIC DNA]</scope>
</reference>
<evidence type="ECO:0000313" key="11">
    <source>
        <dbReference type="EMBL" id="OGE43172.1"/>
    </source>
</evidence>
<dbReference type="STRING" id="1797785.A3B45_01390"/>
<dbReference type="Gene3D" id="3.30.980.10">
    <property type="entry name" value="Threonyl-trna Synthetase, Chain A, domain 2"/>
    <property type="match status" value="1"/>
</dbReference>
<dbReference type="PRINTS" id="PR00980">
    <property type="entry name" value="TRNASYNTHALA"/>
</dbReference>
<dbReference type="PANTHER" id="PTHR11777:SF9">
    <property type="entry name" value="ALANINE--TRNA LIGASE, CYTOPLASMIC"/>
    <property type="match status" value="1"/>
</dbReference>
<evidence type="ECO:0000256" key="5">
    <source>
        <dbReference type="ARBA" id="ARBA00022741"/>
    </source>
</evidence>
<dbReference type="InterPro" id="IPR012947">
    <property type="entry name" value="tRNA_SAD"/>
</dbReference>
<dbReference type="InterPro" id="IPR018165">
    <property type="entry name" value="Ala-tRNA-synth_IIc_core"/>
</dbReference>
<keyword evidence="3" id="KW-0820">tRNA-binding</keyword>